<dbReference type="InterPro" id="IPR043157">
    <property type="entry name" value="Dynein_AAA1S"/>
</dbReference>
<proteinExistence type="predicted"/>
<evidence type="ECO:0000256" key="1">
    <source>
        <dbReference type="SAM" id="Phobius"/>
    </source>
</evidence>
<dbReference type="EMBL" id="SNRW01035577">
    <property type="protein sequence ID" value="KAA6354862.1"/>
    <property type="molecule type" value="Genomic_DNA"/>
</dbReference>
<dbReference type="PANTHER" id="PTHR45703:SF36">
    <property type="entry name" value="DYNEIN HEAVY CHAIN, CYTOPLASMIC"/>
    <property type="match status" value="1"/>
</dbReference>
<dbReference type="Gene3D" id="3.40.50.300">
    <property type="entry name" value="P-loop containing nucleotide triphosphate hydrolases"/>
    <property type="match status" value="2"/>
</dbReference>
<evidence type="ECO:0000313" key="3">
    <source>
        <dbReference type="EMBL" id="KAA6354862.1"/>
    </source>
</evidence>
<dbReference type="InterPro" id="IPR035699">
    <property type="entry name" value="AAA_6"/>
</dbReference>
<evidence type="ECO:0000259" key="2">
    <source>
        <dbReference type="Pfam" id="PF12774"/>
    </source>
</evidence>
<dbReference type="PANTHER" id="PTHR45703">
    <property type="entry name" value="DYNEIN HEAVY CHAIN"/>
    <property type="match status" value="1"/>
</dbReference>
<keyword evidence="1" id="KW-1133">Transmembrane helix</keyword>
<feature type="transmembrane region" description="Helical" evidence="1">
    <location>
        <begin position="326"/>
        <end position="343"/>
    </location>
</feature>
<dbReference type="Gene3D" id="1.10.8.710">
    <property type="match status" value="1"/>
</dbReference>
<sequence length="346" mass="39344">MFSGMCQAGAWFCFDEFNRIDIEVLSVVAQQIREIQNAMQAGQSPFNFQGTEIPLNPNCAVFITMNPGYAGRTELPDNLKSLFRPVAMMIPDYALIAEIMLYSEGFKTAKPLSQKMVQLYKLSSEQLSQQRHYDFGMRAVKSVLVMAGQLRRDNTQLSEDIVLIRAMRESNLPKFLAEDVPLFEDIVGDLFPDAIVPKNDYGALMTTLEEVCKDKCYQLIPNQLHKTIELYDTFGVRHGVMLVGPTRGGKTVCRDILADAMTRLREVHKSPDERFQTVIQKQMNPKSISIDEMFGCFSELTQEWKEGLLSYFVSDVVKDDSLTKKWIISTCLTLFLLFLLILSNQP</sequence>
<accession>A0A5J4TAD9</accession>
<keyword evidence="1" id="KW-0472">Membrane</keyword>
<dbReference type="FunFam" id="1.10.8.710:FF:000004">
    <property type="entry name" value="Dynein axonemal heavy chain 6"/>
    <property type="match status" value="1"/>
</dbReference>
<protein>
    <submittedName>
        <fullName evidence="3">Putative dynein heavy chain</fullName>
    </submittedName>
</protein>
<gene>
    <name evidence="3" type="ORF">EZS28_049611</name>
</gene>
<evidence type="ECO:0000313" key="4">
    <source>
        <dbReference type="Proteomes" id="UP000324800"/>
    </source>
</evidence>
<reference evidence="3 4" key="1">
    <citation type="submission" date="2019-03" db="EMBL/GenBank/DDBJ databases">
        <title>Single cell metagenomics reveals metabolic interactions within the superorganism composed of flagellate Streblomastix strix and complex community of Bacteroidetes bacteria on its surface.</title>
        <authorList>
            <person name="Treitli S.C."/>
            <person name="Kolisko M."/>
            <person name="Husnik F."/>
            <person name="Keeling P."/>
            <person name="Hampl V."/>
        </authorList>
    </citation>
    <scope>NUCLEOTIDE SEQUENCE [LARGE SCALE GENOMIC DNA]</scope>
    <source>
        <strain evidence="3">ST1C</strain>
    </source>
</reference>
<dbReference type="InterPro" id="IPR026983">
    <property type="entry name" value="DHC"/>
</dbReference>
<dbReference type="Pfam" id="PF12774">
    <property type="entry name" value="AAA_6"/>
    <property type="match status" value="1"/>
</dbReference>
<keyword evidence="1" id="KW-0812">Transmembrane</keyword>
<feature type="domain" description="Dynein heavy chain hydrolytic ATP-binding dynein motor region" evidence="2">
    <location>
        <begin position="1"/>
        <end position="251"/>
    </location>
</feature>
<comment type="caution">
    <text evidence="3">The sequence shown here is derived from an EMBL/GenBank/DDBJ whole genome shotgun (WGS) entry which is preliminary data.</text>
</comment>
<dbReference type="GO" id="GO:0045505">
    <property type="term" value="F:dynein intermediate chain binding"/>
    <property type="evidence" value="ECO:0007669"/>
    <property type="project" value="InterPro"/>
</dbReference>
<dbReference type="InterPro" id="IPR027417">
    <property type="entry name" value="P-loop_NTPase"/>
</dbReference>
<name>A0A5J4TAD9_9EUKA</name>
<dbReference type="GO" id="GO:0007018">
    <property type="term" value="P:microtubule-based movement"/>
    <property type="evidence" value="ECO:0007669"/>
    <property type="project" value="InterPro"/>
</dbReference>
<dbReference type="OrthoDB" id="5593012at2759"/>
<dbReference type="GO" id="GO:0005524">
    <property type="term" value="F:ATP binding"/>
    <property type="evidence" value="ECO:0007669"/>
    <property type="project" value="InterPro"/>
</dbReference>
<dbReference type="Proteomes" id="UP000324800">
    <property type="component" value="Unassembled WGS sequence"/>
</dbReference>
<dbReference type="AlphaFoldDB" id="A0A5J4TAD9"/>
<dbReference type="SUPFAM" id="SSF52540">
    <property type="entry name" value="P-loop containing nucleoside triphosphate hydrolases"/>
    <property type="match status" value="2"/>
</dbReference>
<organism evidence="3 4">
    <name type="scientific">Streblomastix strix</name>
    <dbReference type="NCBI Taxonomy" id="222440"/>
    <lineage>
        <taxon>Eukaryota</taxon>
        <taxon>Metamonada</taxon>
        <taxon>Preaxostyla</taxon>
        <taxon>Oxymonadida</taxon>
        <taxon>Streblomastigidae</taxon>
        <taxon>Streblomastix</taxon>
    </lineage>
</organism>
<dbReference type="GO" id="GO:0051959">
    <property type="term" value="F:dynein light intermediate chain binding"/>
    <property type="evidence" value="ECO:0007669"/>
    <property type="project" value="InterPro"/>
</dbReference>
<dbReference type="GO" id="GO:0030286">
    <property type="term" value="C:dynein complex"/>
    <property type="evidence" value="ECO:0007669"/>
    <property type="project" value="InterPro"/>
</dbReference>